<protein>
    <submittedName>
        <fullName evidence="1">Uncharacterized protein</fullName>
    </submittedName>
</protein>
<dbReference type="HOGENOM" id="CLU_2182708_0_0_0"/>
<evidence type="ECO:0000313" key="1">
    <source>
        <dbReference type="EMBL" id="ADU96077.1"/>
    </source>
</evidence>
<proteinExistence type="predicted"/>
<gene>
    <name evidence="1" type="ordered locus">Theam_0103</name>
</gene>
<name>E8T372_THEA1</name>
<dbReference type="KEGG" id="tam:Theam_0103"/>
<evidence type="ECO:0000313" key="2">
    <source>
        <dbReference type="Proteomes" id="UP000006362"/>
    </source>
</evidence>
<keyword evidence="2" id="KW-1185">Reference proteome</keyword>
<sequence>MEAESILELIPFSKTFVRGTFSGEVTHKEGDRADEVAESAKKFVENYLNYYRAMGDLEIGLPKEILVSTDGEYLLIRLFPATEEWGAVRMNSQGNVGFARLMLIRTIEG</sequence>
<dbReference type="EMBL" id="CP002444">
    <property type="protein sequence ID" value="ADU96077.1"/>
    <property type="molecule type" value="Genomic_DNA"/>
</dbReference>
<dbReference type="AlphaFoldDB" id="E8T372"/>
<dbReference type="RefSeq" id="WP_013536863.1">
    <property type="nucleotide sequence ID" value="NC_014926.1"/>
</dbReference>
<reference evidence="1" key="1">
    <citation type="submission" date="2011-01" db="EMBL/GenBank/DDBJ databases">
        <title>Complete sequence of chromosome of Thermovibrio ammonificans HB-1.</title>
        <authorList>
            <consortium name="US DOE Joint Genome Institute"/>
            <person name="Lucas S."/>
            <person name="Copeland A."/>
            <person name="Lapidus A."/>
            <person name="Cheng J.-F."/>
            <person name="Goodwin L."/>
            <person name="Pitluck S."/>
            <person name="Davenport K."/>
            <person name="Detter J.C."/>
            <person name="Han C."/>
            <person name="Tapia R."/>
            <person name="Land M."/>
            <person name="Hauser L."/>
            <person name="Kyrpides N."/>
            <person name="Ivanova N."/>
            <person name="Ovchinnikova G."/>
            <person name="Vetriani C."/>
            <person name="Woyke T."/>
        </authorList>
    </citation>
    <scope>NUCLEOTIDE SEQUENCE [LARGE SCALE GENOMIC DNA]</scope>
    <source>
        <strain evidence="1">HB-1</strain>
    </source>
</reference>
<accession>E8T372</accession>
<organism evidence="1 2">
    <name type="scientific">Thermovibrio ammonificans (strain DSM 15698 / JCM 12110 / HB-1)</name>
    <dbReference type="NCBI Taxonomy" id="648996"/>
    <lineage>
        <taxon>Bacteria</taxon>
        <taxon>Pseudomonadati</taxon>
        <taxon>Aquificota</taxon>
        <taxon>Aquificia</taxon>
        <taxon>Desulfurobacteriales</taxon>
        <taxon>Desulfurobacteriaceae</taxon>
        <taxon>Thermovibrio</taxon>
    </lineage>
</organism>
<dbReference type="STRING" id="648996.Theam_0103"/>
<dbReference type="Proteomes" id="UP000006362">
    <property type="component" value="Chromosome"/>
</dbReference>